<dbReference type="RefSeq" id="WP_344728303.1">
    <property type="nucleotide sequence ID" value="NZ_BAABBI010000001.1"/>
</dbReference>
<dbReference type="Pfam" id="PF10431">
    <property type="entry name" value="ClpB_D2-small"/>
    <property type="match status" value="1"/>
</dbReference>
<dbReference type="EMBL" id="BAABBI010000001">
    <property type="protein sequence ID" value="GAA3781199.1"/>
    <property type="molecule type" value="Genomic_DNA"/>
</dbReference>
<evidence type="ECO:0008006" key="7">
    <source>
        <dbReference type="Google" id="ProtNLM"/>
    </source>
</evidence>
<protein>
    <recommendedName>
        <fullName evidence="7">Peptidase M41 domain-containing protein</fullName>
    </recommendedName>
</protein>
<dbReference type="Gene3D" id="3.40.50.300">
    <property type="entry name" value="P-loop containing nucleotide triphosphate hydrolases"/>
    <property type="match status" value="1"/>
</dbReference>
<dbReference type="Gene3D" id="1.10.8.60">
    <property type="match status" value="1"/>
</dbReference>
<proteinExistence type="predicted"/>
<dbReference type="InterPro" id="IPR000642">
    <property type="entry name" value="Peptidase_M41"/>
</dbReference>
<dbReference type="InterPro" id="IPR027417">
    <property type="entry name" value="P-loop_NTPase"/>
</dbReference>
<dbReference type="SUPFAM" id="SSF52540">
    <property type="entry name" value="P-loop containing nucleoside triphosphate hydrolases"/>
    <property type="match status" value="1"/>
</dbReference>
<evidence type="ECO:0000313" key="5">
    <source>
        <dbReference type="EMBL" id="GAA3781199.1"/>
    </source>
</evidence>
<dbReference type="InterPro" id="IPR037219">
    <property type="entry name" value="Peptidase_M41-like"/>
</dbReference>
<keyword evidence="1" id="KW-0547">Nucleotide-binding</keyword>
<dbReference type="InterPro" id="IPR019489">
    <property type="entry name" value="Clp_ATPase_C"/>
</dbReference>
<dbReference type="Proteomes" id="UP001501456">
    <property type="component" value="Unassembled WGS sequence"/>
</dbReference>
<organism evidence="5 6">
    <name type="scientific">Corallibacter vietnamensis</name>
    <dbReference type="NCBI Taxonomy" id="904130"/>
    <lineage>
        <taxon>Bacteria</taxon>
        <taxon>Pseudomonadati</taxon>
        <taxon>Bacteroidota</taxon>
        <taxon>Flavobacteriia</taxon>
        <taxon>Flavobacteriales</taxon>
        <taxon>Flavobacteriaceae</taxon>
        <taxon>Corallibacter</taxon>
    </lineage>
</organism>
<evidence type="ECO:0000256" key="2">
    <source>
        <dbReference type="ARBA" id="ARBA00022840"/>
    </source>
</evidence>
<feature type="domain" description="Clp ATPase C-terminal" evidence="4">
    <location>
        <begin position="347"/>
        <end position="417"/>
    </location>
</feature>
<dbReference type="Gene3D" id="1.20.58.760">
    <property type="entry name" value="Peptidase M41"/>
    <property type="match status" value="1"/>
</dbReference>
<keyword evidence="6" id="KW-1185">Reference proteome</keyword>
<name>A0ABP7H3L1_9FLAO</name>
<comment type="caution">
    <text evidence="5">The sequence shown here is derived from an EMBL/GenBank/DDBJ whole genome shotgun (WGS) entry which is preliminary data.</text>
</comment>
<sequence length="689" mass="79322">MSEKLNTLREEFVKKQNQLETVRIQLKQEFFGIDKAIDQLIDNTRSWYMLNDYQERPLIVNLWGLTGVGKTSLIQRMAELIDYSDLLFRFDLGDKSNRAFNSGLDDLCEKNEDKPVIVVLDEFQHTRTLKGPMREEVNADVNRKVWDLIDSGKIEYYQWKRGLLDFRDHVKLLKKLLQVGVRVENGIVTKNFKLYHLEMERAEFWSDDDNDELKKIDERSRKFIKPEYYSDIIDYGGNQLGFTLQNDLSDYLLTLNGEESIAFLDRIIRIAQKPDIKIFTKALIFVVGNLDEAYDISGNLNADIHADVFYESTLKITLPKIKSALANRFRLEQIARLGNNHIIYPSLSSKAYYAIITKELKDISSKVLKGFGLKLDFAESLLHVIYKEGVFPTQGARPVKTTVNYMLQSNLPKLISEIILKNIHVNTVRLSYSKGYLEVFYDMNENEVHFKKIKVETPLETMRKPKSDDIQAITAVHESGHATLSAILLKVVPENIRSVTSDPDSLGFVYAKWPWKYIAKHEIEKRVAVFLGGIAAEELVFGKDYITAGASSDIKQATNFVSKMFKFNGMGNNVLGYSTDASDNFLCHDVSEIELEIKQMVTNGLKLAKETLQTEMKLLLKLSDYLSDNTSINKTDLEQFITAYKVTDVKFIEQADHLYYRKVLKDKANNKLNEISKNQFETITLNKKR</sequence>
<evidence type="ECO:0000313" key="6">
    <source>
        <dbReference type="Proteomes" id="UP001501456"/>
    </source>
</evidence>
<evidence type="ECO:0000256" key="1">
    <source>
        <dbReference type="ARBA" id="ARBA00022741"/>
    </source>
</evidence>
<dbReference type="SUPFAM" id="SSF140990">
    <property type="entry name" value="FtsH protease domain-like"/>
    <property type="match status" value="1"/>
</dbReference>
<feature type="domain" description="Peptidase M41" evidence="3">
    <location>
        <begin position="470"/>
        <end position="639"/>
    </location>
</feature>
<dbReference type="PANTHER" id="PTHR23076">
    <property type="entry name" value="METALLOPROTEASE M41 FTSH"/>
    <property type="match status" value="1"/>
</dbReference>
<accession>A0ABP7H3L1</accession>
<evidence type="ECO:0000259" key="3">
    <source>
        <dbReference type="Pfam" id="PF01434"/>
    </source>
</evidence>
<evidence type="ECO:0000259" key="4">
    <source>
        <dbReference type="Pfam" id="PF10431"/>
    </source>
</evidence>
<keyword evidence="2" id="KW-0067">ATP-binding</keyword>
<dbReference type="Pfam" id="PF01434">
    <property type="entry name" value="Peptidase_M41"/>
    <property type="match status" value="1"/>
</dbReference>
<dbReference type="PANTHER" id="PTHR23076:SF97">
    <property type="entry name" value="ATP-DEPENDENT ZINC METALLOPROTEASE YME1L1"/>
    <property type="match status" value="1"/>
</dbReference>
<reference evidence="6" key="1">
    <citation type="journal article" date="2019" name="Int. J. Syst. Evol. Microbiol.">
        <title>The Global Catalogue of Microorganisms (GCM) 10K type strain sequencing project: providing services to taxonomists for standard genome sequencing and annotation.</title>
        <authorList>
            <consortium name="The Broad Institute Genomics Platform"/>
            <consortium name="The Broad Institute Genome Sequencing Center for Infectious Disease"/>
            <person name="Wu L."/>
            <person name="Ma J."/>
        </authorList>
    </citation>
    <scope>NUCLEOTIDE SEQUENCE [LARGE SCALE GENOMIC DNA]</scope>
    <source>
        <strain evidence="6">JCM 17525</strain>
    </source>
</reference>
<gene>
    <name evidence="5" type="ORF">GCM10022271_11860</name>
</gene>